<dbReference type="GeneID" id="37014510"/>
<evidence type="ECO:0000313" key="3">
    <source>
        <dbReference type="EMBL" id="PWN20091.1"/>
    </source>
</evidence>
<keyword evidence="4" id="KW-1185">Reference proteome</keyword>
<dbReference type="EMBL" id="KZ819329">
    <property type="protein sequence ID" value="PWN20091.1"/>
    <property type="molecule type" value="Genomic_DNA"/>
</dbReference>
<sequence length="651" mass="71710">MSSNEGTPAYPTPSFTPPPGEEGSSSSPHSQPLASPSKVRADGTQYDERELEVFRREWQAEVQRRKAEPAAPQAGPSSLPPLRIPAANAKGKEKHREKPRLSRANGYPEEEHSVGQADMSSDEEAQPHSPSRTRHLLQLAEEQRRAALQEAEEQGATLPPQIRSPPRQKLNQEAPTNASASKKSQMKAAVQAYALGAEMERKGQFDQATHHYRRAFRLDSAPDKLYERAKSLLKIDGSKSVGASWDAQSDALLASSEVGDMIRRATDFDDSRVIAMERREREEKSRAAAEAKLPHNGKQSEAHPVADDDEGPPTLEEDDQLEAIIARSSTAVEGRDLSQISFTGRPSPVRLSQKPKPLETDADPAVSDVTEKLDKARLNGEEGEEGPPPLIARLPDEILAHICRLVVEPRGQRGTKIRPPRIEGVQDKHGAQVAGKGEDKAVHDKERPPPSGNDSTATRAAKGPAGVGMVLAGADWQSLEMLARVSWKWRLASRVKGIWRLIISETYHAPQLALPSTLPNLANPRLLFIHHPRIRETGCYIAACHYSRPGLSVDNPWVRVFHTVEFYRSIRFLPDGKALTFLTTDPPRETVGRMYAGNGDKGFAVGRWRVEMSDGAEGAHRGSAGEELEVEKEKRRRRGGARVIIEDLKGE</sequence>
<feature type="compositionally biased region" description="Basic and acidic residues" evidence="2">
    <location>
        <begin position="272"/>
        <end position="306"/>
    </location>
</feature>
<gene>
    <name evidence="3" type="ORF">BCV69DRAFT_283626</name>
</gene>
<dbReference type="RefSeq" id="XP_025347251.1">
    <property type="nucleotide sequence ID" value="XM_025492776.1"/>
</dbReference>
<evidence type="ECO:0000256" key="2">
    <source>
        <dbReference type="SAM" id="MobiDB-lite"/>
    </source>
</evidence>
<dbReference type="STRING" id="1684307.A0A316U6K1"/>
<organism evidence="3 4">
    <name type="scientific">Pseudomicrostroma glucosiphilum</name>
    <dbReference type="NCBI Taxonomy" id="1684307"/>
    <lineage>
        <taxon>Eukaryota</taxon>
        <taxon>Fungi</taxon>
        <taxon>Dikarya</taxon>
        <taxon>Basidiomycota</taxon>
        <taxon>Ustilaginomycotina</taxon>
        <taxon>Exobasidiomycetes</taxon>
        <taxon>Microstromatales</taxon>
        <taxon>Microstromatales incertae sedis</taxon>
        <taxon>Pseudomicrostroma</taxon>
    </lineage>
</organism>
<dbReference type="OrthoDB" id="2117972at2759"/>
<dbReference type="GO" id="GO:0019005">
    <property type="term" value="C:SCF ubiquitin ligase complex"/>
    <property type="evidence" value="ECO:0007669"/>
    <property type="project" value="TreeGrafter"/>
</dbReference>
<dbReference type="AlphaFoldDB" id="A0A316U6K1"/>
<feature type="region of interest" description="Disordered" evidence="2">
    <location>
        <begin position="1"/>
        <end position="185"/>
    </location>
</feature>
<feature type="compositionally biased region" description="Basic and acidic residues" evidence="2">
    <location>
        <begin position="46"/>
        <end position="68"/>
    </location>
</feature>
<feature type="compositionally biased region" description="Pro residues" evidence="2">
    <location>
        <begin position="10"/>
        <end position="20"/>
    </location>
</feature>
<keyword evidence="1" id="KW-0802">TPR repeat</keyword>
<feature type="repeat" description="TPR" evidence="1">
    <location>
        <begin position="189"/>
        <end position="222"/>
    </location>
</feature>
<feature type="region of interest" description="Disordered" evidence="2">
    <location>
        <begin position="614"/>
        <end position="638"/>
    </location>
</feature>
<evidence type="ECO:0000256" key="1">
    <source>
        <dbReference type="PROSITE-ProRule" id="PRU00339"/>
    </source>
</evidence>
<dbReference type="GO" id="GO:0031146">
    <property type="term" value="P:SCF-dependent proteasomal ubiquitin-dependent protein catabolic process"/>
    <property type="evidence" value="ECO:0007669"/>
    <property type="project" value="TreeGrafter"/>
</dbReference>
<feature type="region of interest" description="Disordered" evidence="2">
    <location>
        <begin position="414"/>
        <end position="462"/>
    </location>
</feature>
<feature type="compositionally biased region" description="Low complexity" evidence="2">
    <location>
        <begin position="21"/>
        <end position="37"/>
    </location>
</feature>
<dbReference type="InterPro" id="IPR019734">
    <property type="entry name" value="TPR_rpt"/>
</dbReference>
<protein>
    <submittedName>
        <fullName evidence="3">Uncharacterized protein</fullName>
    </submittedName>
</protein>
<feature type="region of interest" description="Disordered" evidence="2">
    <location>
        <begin position="272"/>
        <end position="390"/>
    </location>
</feature>
<reference evidence="3 4" key="1">
    <citation type="journal article" date="2018" name="Mol. Biol. Evol.">
        <title>Broad Genomic Sampling Reveals a Smut Pathogenic Ancestry of the Fungal Clade Ustilaginomycotina.</title>
        <authorList>
            <person name="Kijpornyongpan T."/>
            <person name="Mondo S.J."/>
            <person name="Barry K."/>
            <person name="Sandor L."/>
            <person name="Lee J."/>
            <person name="Lipzen A."/>
            <person name="Pangilinan J."/>
            <person name="LaButti K."/>
            <person name="Hainaut M."/>
            <person name="Henrissat B."/>
            <person name="Grigoriev I.V."/>
            <person name="Spatafora J.W."/>
            <person name="Aime M.C."/>
        </authorList>
    </citation>
    <scope>NUCLEOTIDE SEQUENCE [LARGE SCALE GENOMIC DNA]</scope>
    <source>
        <strain evidence="3 4">MCA 4718</strain>
    </source>
</reference>
<name>A0A316U6K1_9BASI</name>
<feature type="compositionally biased region" description="Acidic residues" evidence="2">
    <location>
        <begin position="307"/>
        <end position="321"/>
    </location>
</feature>
<dbReference type="PANTHER" id="PTHR12874:SF9">
    <property type="entry name" value="F-BOX ONLY PROTEIN 48"/>
    <property type="match status" value="1"/>
</dbReference>
<evidence type="ECO:0000313" key="4">
    <source>
        <dbReference type="Proteomes" id="UP000245942"/>
    </source>
</evidence>
<proteinExistence type="predicted"/>
<dbReference type="PROSITE" id="PS50005">
    <property type="entry name" value="TPR"/>
    <property type="match status" value="1"/>
</dbReference>
<accession>A0A316U6K1</accession>
<feature type="compositionally biased region" description="Basic and acidic residues" evidence="2">
    <location>
        <begin position="90"/>
        <end position="100"/>
    </location>
</feature>
<dbReference type="Proteomes" id="UP000245942">
    <property type="component" value="Unassembled WGS sequence"/>
</dbReference>
<feature type="compositionally biased region" description="Basic and acidic residues" evidence="2">
    <location>
        <begin position="369"/>
        <end position="380"/>
    </location>
</feature>
<dbReference type="GO" id="GO:0005737">
    <property type="term" value="C:cytoplasm"/>
    <property type="evidence" value="ECO:0007669"/>
    <property type="project" value="TreeGrafter"/>
</dbReference>
<feature type="compositionally biased region" description="Basic and acidic residues" evidence="2">
    <location>
        <begin position="614"/>
        <end position="624"/>
    </location>
</feature>
<dbReference type="PANTHER" id="PTHR12874">
    <property type="entry name" value="F-BOX ONLY PROTEIN 48-RELATED"/>
    <property type="match status" value="1"/>
</dbReference>
<feature type="compositionally biased region" description="Basic and acidic residues" evidence="2">
    <location>
        <begin position="420"/>
        <end position="448"/>
    </location>
</feature>